<keyword evidence="1" id="KW-1133">Transmembrane helix</keyword>
<dbReference type="EMBL" id="CP000513">
    <property type="protein sequence ID" value="ABQ13653.1"/>
    <property type="molecule type" value="Genomic_DNA"/>
</dbReference>
<dbReference type="OrthoDB" id="7870117at2"/>
<dbReference type="AlphaFoldDB" id="A5EW05"/>
<keyword evidence="3" id="KW-1185">Reference proteome</keyword>
<dbReference type="InterPro" id="IPR045644">
    <property type="entry name" value="DUF6404"/>
</dbReference>
<evidence type="ECO:0000313" key="2">
    <source>
        <dbReference type="EMBL" id="ABQ13653.1"/>
    </source>
</evidence>
<evidence type="ECO:0000313" key="3">
    <source>
        <dbReference type="Proteomes" id="UP000000248"/>
    </source>
</evidence>
<dbReference type="Proteomes" id="UP000000248">
    <property type="component" value="Chromosome"/>
</dbReference>
<dbReference type="RefSeq" id="WP_012030722.1">
    <property type="nucleotide sequence ID" value="NC_009446.1"/>
</dbReference>
<sequence>MIPEEYPESIRQILAYLWTARIPNSYKSPKIYRVLWQRGLEIPPPIVADFLKNFIMMSIFSALLLLPFFLLYALIFLGHDVFYSLIFSLFFSVILTPIFGAAAAGFWEWQRRKYQIMPWQEIIKYDNL</sequence>
<feature type="transmembrane region" description="Helical" evidence="1">
    <location>
        <begin position="81"/>
        <end position="107"/>
    </location>
</feature>
<protein>
    <submittedName>
        <fullName evidence="2">Uncharacterized protein</fullName>
    </submittedName>
</protein>
<organism evidence="2 3">
    <name type="scientific">Dichelobacter nodosus (strain VCS1703A)</name>
    <dbReference type="NCBI Taxonomy" id="246195"/>
    <lineage>
        <taxon>Bacteria</taxon>
        <taxon>Pseudomonadati</taxon>
        <taxon>Pseudomonadota</taxon>
        <taxon>Gammaproteobacteria</taxon>
        <taxon>Cardiobacteriales</taxon>
        <taxon>Cardiobacteriaceae</taxon>
        <taxon>Dichelobacter</taxon>
    </lineage>
</organism>
<dbReference type="Pfam" id="PF19942">
    <property type="entry name" value="DUF6404"/>
    <property type="match status" value="1"/>
</dbReference>
<accession>A5EW05</accession>
<dbReference type="KEGG" id="dno:DNO_0379"/>
<keyword evidence="1" id="KW-0472">Membrane</keyword>
<reference evidence="2 3" key="1">
    <citation type="journal article" date="2007" name="Nat. Biotechnol.">
        <title>Genome sequence and identification of candidate vaccine antigens from the animal pathogen Dichelobacter nodosus.</title>
        <authorList>
            <person name="Myers G.S."/>
            <person name="Parker D."/>
            <person name="Al-Hasani K."/>
            <person name="Kennan R.M."/>
            <person name="Seemann T."/>
            <person name="Ren Q."/>
            <person name="Badger J.H."/>
            <person name="Selengut J.D."/>
            <person name="Deboy R.T."/>
            <person name="Tettelin H."/>
            <person name="Boyce J.D."/>
            <person name="McCarl V.P."/>
            <person name="Han X."/>
            <person name="Nelson W.C."/>
            <person name="Madupu R."/>
            <person name="Mohamoud Y."/>
            <person name="Holley T."/>
            <person name="Fedorova N."/>
            <person name="Khouri H."/>
            <person name="Bottomley S.P."/>
            <person name="Whittington R.J."/>
            <person name="Adler B."/>
            <person name="Songer J.G."/>
            <person name="Rood J.I."/>
            <person name="Paulsen I.T."/>
        </authorList>
    </citation>
    <scope>NUCLEOTIDE SEQUENCE [LARGE SCALE GENOMIC DNA]</scope>
    <source>
        <strain evidence="2 3">VCS1703A</strain>
    </source>
</reference>
<keyword evidence="1" id="KW-0812">Transmembrane</keyword>
<dbReference type="STRING" id="246195.DNO_0379"/>
<dbReference type="HOGENOM" id="CLU_159351_0_0_6"/>
<gene>
    <name evidence="2" type="ordered locus">DNO_0379</name>
</gene>
<name>A5EW05_DICNV</name>
<proteinExistence type="predicted"/>
<evidence type="ECO:0000256" key="1">
    <source>
        <dbReference type="SAM" id="Phobius"/>
    </source>
</evidence>
<feature type="transmembrane region" description="Helical" evidence="1">
    <location>
        <begin position="54"/>
        <end position="75"/>
    </location>
</feature>